<protein>
    <submittedName>
        <fullName evidence="2">Uncharacterized protein</fullName>
    </submittedName>
</protein>
<dbReference type="OrthoDB" id="6131651at2759"/>
<sequence length="179" mass="20308">MGLAGGKAGEGKQWSDQTGGSQPARRRVTHRSSVLTAQACHTILKESFQGSGCECWGGSILHIIPETLETSGKAEIYLRRLRRMHDLCLTNMAFSQRLLDKETDSLSWQEERGNRDLIIDQAAILWPSMIWLLRANRWQARKDQRGDEPTISAPDTHPETELLFGLYIWELFVTSSLLR</sequence>
<organism evidence="2 3">
    <name type="scientific">Liparis tanakae</name>
    <name type="common">Tanaka's snailfish</name>
    <dbReference type="NCBI Taxonomy" id="230148"/>
    <lineage>
        <taxon>Eukaryota</taxon>
        <taxon>Metazoa</taxon>
        <taxon>Chordata</taxon>
        <taxon>Craniata</taxon>
        <taxon>Vertebrata</taxon>
        <taxon>Euteleostomi</taxon>
        <taxon>Actinopterygii</taxon>
        <taxon>Neopterygii</taxon>
        <taxon>Teleostei</taxon>
        <taxon>Neoteleostei</taxon>
        <taxon>Acanthomorphata</taxon>
        <taxon>Eupercaria</taxon>
        <taxon>Perciformes</taxon>
        <taxon>Cottioidei</taxon>
        <taxon>Cottales</taxon>
        <taxon>Liparidae</taxon>
        <taxon>Liparis</taxon>
    </lineage>
</organism>
<evidence type="ECO:0000313" key="2">
    <source>
        <dbReference type="EMBL" id="TNN66687.1"/>
    </source>
</evidence>
<accession>A0A4Z2HLQ5</accession>
<reference evidence="2 3" key="1">
    <citation type="submission" date="2019-03" db="EMBL/GenBank/DDBJ databases">
        <title>First draft genome of Liparis tanakae, snailfish: a comprehensive survey of snailfish specific genes.</title>
        <authorList>
            <person name="Kim W."/>
            <person name="Song I."/>
            <person name="Jeong J.-H."/>
            <person name="Kim D."/>
            <person name="Kim S."/>
            <person name="Ryu S."/>
            <person name="Song J.Y."/>
            <person name="Lee S.K."/>
        </authorList>
    </citation>
    <scope>NUCLEOTIDE SEQUENCE [LARGE SCALE GENOMIC DNA]</scope>
    <source>
        <tissue evidence="2">Muscle</tissue>
    </source>
</reference>
<dbReference type="AlphaFoldDB" id="A0A4Z2HLQ5"/>
<evidence type="ECO:0000313" key="3">
    <source>
        <dbReference type="Proteomes" id="UP000314294"/>
    </source>
</evidence>
<evidence type="ECO:0000256" key="1">
    <source>
        <dbReference type="SAM" id="MobiDB-lite"/>
    </source>
</evidence>
<name>A0A4Z2HLQ5_9TELE</name>
<proteinExistence type="predicted"/>
<dbReference type="EMBL" id="SRLO01000215">
    <property type="protein sequence ID" value="TNN66687.1"/>
    <property type="molecule type" value="Genomic_DNA"/>
</dbReference>
<keyword evidence="3" id="KW-1185">Reference proteome</keyword>
<dbReference type="Proteomes" id="UP000314294">
    <property type="component" value="Unassembled WGS sequence"/>
</dbReference>
<gene>
    <name evidence="2" type="ORF">EYF80_023076</name>
</gene>
<feature type="region of interest" description="Disordered" evidence="1">
    <location>
        <begin position="1"/>
        <end position="28"/>
    </location>
</feature>
<comment type="caution">
    <text evidence="2">The sequence shown here is derived from an EMBL/GenBank/DDBJ whole genome shotgun (WGS) entry which is preliminary data.</text>
</comment>